<dbReference type="Proteomes" id="UP000184139">
    <property type="component" value="Unassembled WGS sequence"/>
</dbReference>
<sequence length="343" mass="39775">MNNLDTQTIELIEREYVHGETPWALGYSGGKDSTAMLKLVYNALLSVNKPTKHIKVVYCDTGVEIPVVSNYVKKVFKSFNEEINESGLPIITEIVEPVTEERFFAKVIGRGYPTPTNKFRWCTDRLRIRPIQYSMLNDKFIILVGVRKGESLERDKIITKNEQGNGHFLKQDKYSSIRIFAPIINYNVENVWETIRSNYSPTSLFTNELELIYMLSGSSNNDFQSISTDILSGGRLGCWTCTVIRKDKATRNLIDNGYNSLEPLYNYRNWLVSIRDKLEYRSKFRRNGVAGKGPFTVEARKMMLDKLLKAQSETEYEIIGEEEIDIIKKYWHEDLKNPNYREQ</sequence>
<dbReference type="STRING" id="1121409.SAMN02745124_04207"/>
<dbReference type="InterPro" id="IPR002500">
    <property type="entry name" value="PAPS_reduct_dom"/>
</dbReference>
<accession>A0A1M5YM99</accession>
<dbReference type="GO" id="GO:0003824">
    <property type="term" value="F:catalytic activity"/>
    <property type="evidence" value="ECO:0007669"/>
    <property type="project" value="InterPro"/>
</dbReference>
<name>A0A1M5YM99_9BACT</name>
<evidence type="ECO:0000313" key="2">
    <source>
        <dbReference type="EMBL" id="SHI13038.1"/>
    </source>
</evidence>
<dbReference type="SUPFAM" id="SSF52402">
    <property type="entry name" value="Adenine nucleotide alpha hydrolases-like"/>
    <property type="match status" value="1"/>
</dbReference>
<protein>
    <submittedName>
        <fullName evidence="2">DNA sulfur modification protein DndC</fullName>
    </submittedName>
</protein>
<evidence type="ECO:0000259" key="1">
    <source>
        <dbReference type="Pfam" id="PF01507"/>
    </source>
</evidence>
<reference evidence="2 3" key="1">
    <citation type="submission" date="2016-11" db="EMBL/GenBank/DDBJ databases">
        <authorList>
            <person name="Jaros S."/>
            <person name="Januszkiewicz K."/>
            <person name="Wedrychowicz H."/>
        </authorList>
    </citation>
    <scope>NUCLEOTIDE SEQUENCE [LARGE SCALE GENOMIC DNA]</scope>
    <source>
        <strain evidence="2 3">DSM 9705</strain>
    </source>
</reference>
<feature type="domain" description="Phosphoadenosine phosphosulphate reductase" evidence="1">
    <location>
        <begin position="25"/>
        <end position="242"/>
    </location>
</feature>
<dbReference type="InterPro" id="IPR014729">
    <property type="entry name" value="Rossmann-like_a/b/a_fold"/>
</dbReference>
<dbReference type="OrthoDB" id="9774475at2"/>
<dbReference type="Pfam" id="PF01507">
    <property type="entry name" value="PAPS_reduct"/>
    <property type="match status" value="1"/>
</dbReference>
<dbReference type="AlphaFoldDB" id="A0A1M5YM99"/>
<keyword evidence="3" id="KW-1185">Reference proteome</keyword>
<dbReference type="PANTHER" id="PTHR43196:SF2">
    <property type="entry name" value="PHOSPHOADENOSINE PHOSPHOSULFATE REDUCTASE"/>
    <property type="match status" value="1"/>
</dbReference>
<gene>
    <name evidence="2" type="ORF">SAMN02745124_04207</name>
</gene>
<dbReference type="RefSeq" id="WP_073379184.1">
    <property type="nucleotide sequence ID" value="NZ_FQXS01000043.1"/>
</dbReference>
<organism evidence="2 3">
    <name type="scientific">Desulfofustis glycolicus DSM 9705</name>
    <dbReference type="NCBI Taxonomy" id="1121409"/>
    <lineage>
        <taxon>Bacteria</taxon>
        <taxon>Pseudomonadati</taxon>
        <taxon>Thermodesulfobacteriota</taxon>
        <taxon>Desulfobulbia</taxon>
        <taxon>Desulfobulbales</taxon>
        <taxon>Desulfocapsaceae</taxon>
        <taxon>Desulfofustis</taxon>
    </lineage>
</organism>
<dbReference type="InterPro" id="IPR050128">
    <property type="entry name" value="Sulfate_adenylyltrnsfr_sub2"/>
</dbReference>
<dbReference type="PANTHER" id="PTHR43196">
    <property type="entry name" value="SULFATE ADENYLYLTRANSFERASE SUBUNIT 2"/>
    <property type="match status" value="1"/>
</dbReference>
<proteinExistence type="predicted"/>
<evidence type="ECO:0000313" key="3">
    <source>
        <dbReference type="Proteomes" id="UP000184139"/>
    </source>
</evidence>
<dbReference type="EMBL" id="FQXS01000043">
    <property type="protein sequence ID" value="SHI13038.1"/>
    <property type="molecule type" value="Genomic_DNA"/>
</dbReference>
<dbReference type="Gene3D" id="3.40.50.620">
    <property type="entry name" value="HUPs"/>
    <property type="match status" value="1"/>
</dbReference>